<comment type="caution">
    <text evidence="1">The sequence shown here is derived from an EMBL/GenBank/DDBJ whole genome shotgun (WGS) entry which is preliminary data.</text>
</comment>
<protein>
    <submittedName>
        <fullName evidence="1">Uncharacterized protein</fullName>
    </submittedName>
</protein>
<dbReference type="STRING" id="1802207.A3D44_02675"/>
<gene>
    <name evidence="1" type="ORF">A3D44_02675</name>
</gene>
<dbReference type="EMBL" id="MHOT01000012">
    <property type="protein sequence ID" value="OGZ69340.1"/>
    <property type="molecule type" value="Genomic_DNA"/>
</dbReference>
<organism evidence="1 2">
    <name type="scientific">Candidatus Staskawiczbacteria bacterium RIFCSPHIGHO2_02_FULL_42_22</name>
    <dbReference type="NCBI Taxonomy" id="1802207"/>
    <lineage>
        <taxon>Bacteria</taxon>
        <taxon>Candidatus Staskawicziibacteriota</taxon>
    </lineage>
</organism>
<proteinExistence type="predicted"/>
<accession>A0A1G2I4J9</accession>
<dbReference type="AlphaFoldDB" id="A0A1G2I4J9"/>
<dbReference type="Proteomes" id="UP000178820">
    <property type="component" value="Unassembled WGS sequence"/>
</dbReference>
<sequence length="195" mass="22420">MREDSLQEREHYLKEYGPSNYHEIPRGKLGAILKTVKTTTPGKHDGEKGWAMVDDPILVMRGQAESAIKNGEHSPDALWGVWDKISTEAKKISQNNPEVKKWLEGYRNLIEDGIQRYGTLSPEVVKKFVEELKSHPRLLSGDPEQQSKIYLDHLENFYDSEQKDALKKNADILDTISYMLKLVAEYEDGKERGKY</sequence>
<evidence type="ECO:0000313" key="1">
    <source>
        <dbReference type="EMBL" id="OGZ69340.1"/>
    </source>
</evidence>
<name>A0A1G2I4J9_9BACT</name>
<evidence type="ECO:0000313" key="2">
    <source>
        <dbReference type="Proteomes" id="UP000178820"/>
    </source>
</evidence>
<reference evidence="1 2" key="1">
    <citation type="journal article" date="2016" name="Nat. Commun.">
        <title>Thousands of microbial genomes shed light on interconnected biogeochemical processes in an aquifer system.</title>
        <authorList>
            <person name="Anantharaman K."/>
            <person name="Brown C.T."/>
            <person name="Hug L.A."/>
            <person name="Sharon I."/>
            <person name="Castelle C.J."/>
            <person name="Probst A.J."/>
            <person name="Thomas B.C."/>
            <person name="Singh A."/>
            <person name="Wilkins M.J."/>
            <person name="Karaoz U."/>
            <person name="Brodie E.L."/>
            <person name="Williams K.H."/>
            <person name="Hubbard S.S."/>
            <person name="Banfield J.F."/>
        </authorList>
    </citation>
    <scope>NUCLEOTIDE SEQUENCE [LARGE SCALE GENOMIC DNA]</scope>
</reference>